<evidence type="ECO:0000313" key="3">
    <source>
        <dbReference type="Proteomes" id="UP001362999"/>
    </source>
</evidence>
<name>A0AAW0AL28_9AGAR</name>
<dbReference type="EMBL" id="JAWWNJ010000058">
    <property type="protein sequence ID" value="KAK7013760.1"/>
    <property type="molecule type" value="Genomic_DNA"/>
</dbReference>
<keyword evidence="3" id="KW-1185">Reference proteome</keyword>
<protein>
    <submittedName>
        <fullName evidence="2">Uncharacterized protein</fullName>
    </submittedName>
</protein>
<gene>
    <name evidence="2" type="ORF">R3P38DRAFT_3206321</name>
</gene>
<feature type="region of interest" description="Disordered" evidence="1">
    <location>
        <begin position="95"/>
        <end position="114"/>
    </location>
</feature>
<reference evidence="2 3" key="1">
    <citation type="journal article" date="2024" name="J Genomics">
        <title>Draft genome sequencing and assembly of Favolaschia claudopus CIRM-BRFM 2984 isolated from oak limbs.</title>
        <authorList>
            <person name="Navarro D."/>
            <person name="Drula E."/>
            <person name="Chaduli D."/>
            <person name="Cazenave R."/>
            <person name="Ahrendt S."/>
            <person name="Wang J."/>
            <person name="Lipzen A."/>
            <person name="Daum C."/>
            <person name="Barry K."/>
            <person name="Grigoriev I.V."/>
            <person name="Favel A."/>
            <person name="Rosso M.N."/>
            <person name="Martin F."/>
        </authorList>
    </citation>
    <scope>NUCLEOTIDE SEQUENCE [LARGE SCALE GENOMIC DNA]</scope>
    <source>
        <strain evidence="2 3">CIRM-BRFM 2984</strain>
    </source>
</reference>
<dbReference type="Proteomes" id="UP001362999">
    <property type="component" value="Unassembled WGS sequence"/>
</dbReference>
<dbReference type="AlphaFoldDB" id="A0AAW0AL28"/>
<accession>A0AAW0AL28</accession>
<organism evidence="2 3">
    <name type="scientific">Favolaschia claudopus</name>
    <dbReference type="NCBI Taxonomy" id="2862362"/>
    <lineage>
        <taxon>Eukaryota</taxon>
        <taxon>Fungi</taxon>
        <taxon>Dikarya</taxon>
        <taxon>Basidiomycota</taxon>
        <taxon>Agaricomycotina</taxon>
        <taxon>Agaricomycetes</taxon>
        <taxon>Agaricomycetidae</taxon>
        <taxon>Agaricales</taxon>
        <taxon>Marasmiineae</taxon>
        <taxon>Mycenaceae</taxon>
        <taxon>Favolaschia</taxon>
    </lineage>
</organism>
<comment type="caution">
    <text evidence="2">The sequence shown here is derived from an EMBL/GenBank/DDBJ whole genome shotgun (WGS) entry which is preliminary data.</text>
</comment>
<sequence length="114" mass="13323">MAELSRPRQVVGTVNFKIPPFKLFLVISLPRIVMTDHRQPLQHERCQVPRQHQHRHACRREAPTQMTRWGTIFGIPSLGDLTPTPQNHHHLTCTTHQDTRFHPRTYAPGVPEYH</sequence>
<proteinExistence type="predicted"/>
<evidence type="ECO:0000313" key="2">
    <source>
        <dbReference type="EMBL" id="KAK7013760.1"/>
    </source>
</evidence>
<evidence type="ECO:0000256" key="1">
    <source>
        <dbReference type="SAM" id="MobiDB-lite"/>
    </source>
</evidence>